<evidence type="ECO:0000259" key="3">
    <source>
        <dbReference type="PROSITE" id="PS50102"/>
    </source>
</evidence>
<accession>A0A1F5R4E6</accession>
<reference evidence="4 5" key="1">
    <citation type="journal article" date="2016" name="Nat. Commun.">
        <title>Thousands of microbial genomes shed light on interconnected biogeochemical processes in an aquifer system.</title>
        <authorList>
            <person name="Anantharaman K."/>
            <person name="Brown C.T."/>
            <person name="Hug L.A."/>
            <person name="Sharon I."/>
            <person name="Castelle C.J."/>
            <person name="Probst A.J."/>
            <person name="Thomas B.C."/>
            <person name="Singh A."/>
            <person name="Wilkins M.J."/>
            <person name="Karaoz U."/>
            <person name="Brodie E.L."/>
            <person name="Williams K.H."/>
            <person name="Hubbard S.S."/>
            <person name="Banfield J.F."/>
        </authorList>
    </citation>
    <scope>NUCLEOTIDE SEQUENCE [LARGE SCALE GENOMIC DNA]</scope>
</reference>
<dbReference type="AlphaFoldDB" id="A0A1F5R4E6"/>
<evidence type="ECO:0000313" key="5">
    <source>
        <dbReference type="Proteomes" id="UP000177230"/>
    </source>
</evidence>
<evidence type="ECO:0000256" key="1">
    <source>
        <dbReference type="ARBA" id="ARBA00022884"/>
    </source>
</evidence>
<dbReference type="PROSITE" id="PS50102">
    <property type="entry name" value="RRM"/>
    <property type="match status" value="1"/>
</dbReference>
<dbReference type="EMBL" id="MFFM01000042">
    <property type="protein sequence ID" value="OGF09342.1"/>
    <property type="molecule type" value="Genomic_DNA"/>
</dbReference>
<feature type="region of interest" description="Disordered" evidence="2">
    <location>
        <begin position="77"/>
        <end position="97"/>
    </location>
</feature>
<dbReference type="Gene3D" id="3.30.70.330">
    <property type="match status" value="1"/>
</dbReference>
<name>A0A1F5R4E6_9BACT</name>
<dbReference type="InterPro" id="IPR052462">
    <property type="entry name" value="SLIRP/GR-RBP-like"/>
</dbReference>
<dbReference type="InterPro" id="IPR035979">
    <property type="entry name" value="RBD_domain_sf"/>
</dbReference>
<dbReference type="Pfam" id="PF00076">
    <property type="entry name" value="RRM_1"/>
    <property type="match status" value="1"/>
</dbReference>
<proteinExistence type="predicted"/>
<dbReference type="SMART" id="SM00360">
    <property type="entry name" value="RRM"/>
    <property type="match status" value="1"/>
</dbReference>
<feature type="domain" description="RRM" evidence="3">
    <location>
        <begin position="1"/>
        <end position="80"/>
    </location>
</feature>
<dbReference type="InterPro" id="IPR012677">
    <property type="entry name" value="Nucleotide-bd_a/b_plait_sf"/>
</dbReference>
<dbReference type="SUPFAM" id="SSF54928">
    <property type="entry name" value="RNA-binding domain, RBD"/>
    <property type="match status" value="1"/>
</dbReference>
<protein>
    <recommendedName>
        <fullName evidence="3">RRM domain-containing protein</fullName>
    </recommendedName>
</protein>
<keyword evidence="1" id="KW-0694">RNA-binding</keyword>
<dbReference type="PANTHER" id="PTHR48027">
    <property type="entry name" value="HETEROGENEOUS NUCLEAR RIBONUCLEOPROTEIN 87F-RELATED"/>
    <property type="match status" value="1"/>
</dbReference>
<feature type="compositionally biased region" description="Basic residues" evidence="2">
    <location>
        <begin position="86"/>
        <end position="97"/>
    </location>
</feature>
<dbReference type="Proteomes" id="UP000177230">
    <property type="component" value="Unassembled WGS sequence"/>
</dbReference>
<sequence>MNLFAGNLAKEMTEAELKEVFEKFGQVTSVAFVMDRYSGQPRGFAFVEMPVKSEALAAIDNLNGRVALKGKAIFVKEARPQEKGHGGHRPSNRNKRR</sequence>
<organism evidence="4 5">
    <name type="scientific">Candidatus Edwardsbacteria bacterium GWF2_54_11</name>
    <dbReference type="NCBI Taxonomy" id="1817851"/>
    <lineage>
        <taxon>Bacteria</taxon>
        <taxon>Candidatus Edwardsiibacteriota</taxon>
    </lineage>
</organism>
<dbReference type="InterPro" id="IPR000504">
    <property type="entry name" value="RRM_dom"/>
</dbReference>
<evidence type="ECO:0000313" key="4">
    <source>
        <dbReference type="EMBL" id="OGF09342.1"/>
    </source>
</evidence>
<gene>
    <name evidence="4" type="ORF">A2024_08645</name>
</gene>
<comment type="caution">
    <text evidence="4">The sequence shown here is derived from an EMBL/GenBank/DDBJ whole genome shotgun (WGS) entry which is preliminary data.</text>
</comment>
<evidence type="ECO:0000256" key="2">
    <source>
        <dbReference type="SAM" id="MobiDB-lite"/>
    </source>
</evidence>
<dbReference type="GO" id="GO:0003723">
    <property type="term" value="F:RNA binding"/>
    <property type="evidence" value="ECO:0007669"/>
    <property type="project" value="UniProtKB-KW"/>
</dbReference>